<dbReference type="PANTHER" id="PTHR13403:SF6">
    <property type="entry name" value="SNURPORTIN-1"/>
    <property type="match status" value="1"/>
</dbReference>
<feature type="domain" description="Snurportin-1 N-terminal" evidence="11">
    <location>
        <begin position="29"/>
        <end position="61"/>
    </location>
</feature>
<dbReference type="Pfam" id="PF11538">
    <property type="entry name" value="Snurportin1"/>
    <property type="match status" value="1"/>
</dbReference>
<dbReference type="CTD" id="7354429"/>
<keyword evidence="6" id="KW-0813">Transport</keyword>
<evidence type="ECO:0000256" key="2">
    <source>
        <dbReference type="ARBA" id="ARBA00004123"/>
    </source>
</evidence>
<evidence type="ECO:0000256" key="8">
    <source>
        <dbReference type="ARBA" id="ARBA00022884"/>
    </source>
</evidence>
<keyword evidence="9" id="KW-0539">Nucleus</keyword>
<comment type="subcellular location">
    <subcellularLocation>
        <location evidence="3">Cytoplasm</location>
    </subcellularLocation>
    <subcellularLocation>
        <location evidence="2">Nucleus</location>
    </subcellularLocation>
</comment>
<evidence type="ECO:0000256" key="4">
    <source>
        <dbReference type="ARBA" id="ARBA00007540"/>
    </source>
</evidence>
<keyword evidence="7" id="KW-0963">Cytoplasm</keyword>
<dbReference type="CDD" id="cd09232">
    <property type="entry name" value="Snurportin-1_C"/>
    <property type="match status" value="1"/>
</dbReference>
<evidence type="ECO:0000259" key="11">
    <source>
        <dbReference type="Pfam" id="PF11538"/>
    </source>
</evidence>
<feature type="compositionally biased region" description="Acidic residues" evidence="10">
    <location>
        <begin position="364"/>
        <end position="373"/>
    </location>
</feature>
<feature type="region of interest" description="Disordered" evidence="10">
    <location>
        <begin position="327"/>
        <end position="404"/>
    </location>
</feature>
<evidence type="ECO:0000256" key="10">
    <source>
        <dbReference type="SAM" id="MobiDB-lite"/>
    </source>
</evidence>
<feature type="domain" description="Snurportin-1 m3G cap-binding" evidence="12">
    <location>
        <begin position="103"/>
        <end position="285"/>
    </location>
</feature>
<sequence>MDEVLERLETTLISEEGKESNKTNFENLYKYAGRLGNQEERRREILEIQKSNRNDKLDKFRGILELVNAVEEDTVFKTKRVYYRPNIYVAGFNRAPPTYSNVLMLSEWIIEKPDDFNENWYVTPCPKGTRLLVVAHQGSTKCYTKYGHFRHEFRTELPGGNTCNAYKKKCCVLDCFYQEANNTMYILDLLAWNNQPMTDCETEFRHYWLETQLSEIPGLKVISKRNKVIFSLLPKVSCTPELFNNFMTTYPAFPNNIPAIDGLLFYHKRAHYVAGETPLVGWLFPYMVQEVLGSEITVNDSYLAKKPINYVNQADFIEKFEAKYQKKNRTRRTSTNSMDTSDSIKTETNTPEKKQNALNNNDFNETENMEAEDNGGKEKESVTECENMDSESIAVTKCEEEKKE</sequence>
<evidence type="ECO:0000256" key="9">
    <source>
        <dbReference type="ARBA" id="ARBA00023242"/>
    </source>
</evidence>
<evidence type="ECO:0000256" key="1">
    <source>
        <dbReference type="ARBA" id="ARBA00003975"/>
    </source>
</evidence>
<evidence type="ECO:0000256" key="3">
    <source>
        <dbReference type="ARBA" id="ARBA00004496"/>
    </source>
</evidence>
<dbReference type="Proteomes" id="UP001652740">
    <property type="component" value="Unplaced"/>
</dbReference>
<keyword evidence="13" id="KW-1185">Reference proteome</keyword>
<evidence type="ECO:0000313" key="14">
    <source>
        <dbReference type="RefSeq" id="XP_026758903.1"/>
    </source>
</evidence>
<dbReference type="InterPro" id="IPR047857">
    <property type="entry name" value="Snurportin1_C"/>
</dbReference>
<dbReference type="PANTHER" id="PTHR13403">
    <property type="entry name" value="SNURPORTIN1 RNUT1 PROTEIN RNA, U TRANSPORTER 1"/>
    <property type="match status" value="1"/>
</dbReference>
<comment type="similarity">
    <text evidence="4">Belongs to the snurportin family.</text>
</comment>
<evidence type="ECO:0000256" key="7">
    <source>
        <dbReference type="ARBA" id="ARBA00022490"/>
    </source>
</evidence>
<keyword evidence="8" id="KW-0694">RNA-binding</keyword>
<gene>
    <name evidence="14" type="primary">LOC113518266</name>
</gene>
<dbReference type="InterPro" id="IPR024721">
    <property type="entry name" value="Snurportin-1_N"/>
</dbReference>
<accession>A0A6J1WSZ1</accession>
<reference evidence="14" key="1">
    <citation type="submission" date="2025-08" db="UniProtKB">
        <authorList>
            <consortium name="RefSeq"/>
        </authorList>
    </citation>
    <scope>IDENTIFICATION</scope>
    <source>
        <tissue evidence="14">Whole larvae</tissue>
    </source>
</reference>
<dbReference type="GeneID" id="113518266"/>
<dbReference type="Pfam" id="PF21974">
    <property type="entry name" value="SPN1_m3Gcap_bd"/>
    <property type="match status" value="1"/>
</dbReference>
<dbReference type="GO" id="GO:0061015">
    <property type="term" value="P:snRNA import into nucleus"/>
    <property type="evidence" value="ECO:0007669"/>
    <property type="project" value="InterPro"/>
</dbReference>
<evidence type="ECO:0000256" key="6">
    <source>
        <dbReference type="ARBA" id="ARBA00022448"/>
    </source>
</evidence>
<dbReference type="GO" id="GO:0005737">
    <property type="term" value="C:cytoplasm"/>
    <property type="evidence" value="ECO:0007669"/>
    <property type="project" value="UniProtKB-SubCell"/>
</dbReference>
<dbReference type="GO" id="GO:0003723">
    <property type="term" value="F:RNA binding"/>
    <property type="evidence" value="ECO:0007669"/>
    <property type="project" value="UniProtKB-KW"/>
</dbReference>
<comment type="function">
    <text evidence="1">Functions as an U snRNP-specific nuclear import adapter. Involved in the trimethylguanosine (m3G)-cap-dependent nuclear import of U snRNPs. Binds specifically to the terminal m3G-cap U snRNAs.</text>
</comment>
<dbReference type="InParanoid" id="A0A6J1WSZ1"/>
<dbReference type="SUPFAM" id="SSF56091">
    <property type="entry name" value="DNA ligase/mRNA capping enzyme, catalytic domain"/>
    <property type="match status" value="1"/>
</dbReference>
<evidence type="ECO:0000313" key="13">
    <source>
        <dbReference type="Proteomes" id="UP001652740"/>
    </source>
</evidence>
<protein>
    <recommendedName>
        <fullName evidence="5">Snurportin-1</fullName>
    </recommendedName>
</protein>
<dbReference type="KEGG" id="gmw:113518266"/>
<feature type="compositionally biased region" description="Basic and acidic residues" evidence="10">
    <location>
        <begin position="342"/>
        <end position="355"/>
    </location>
</feature>
<dbReference type="InterPro" id="IPR017336">
    <property type="entry name" value="Snurportin-1"/>
</dbReference>
<evidence type="ECO:0000259" key="12">
    <source>
        <dbReference type="Pfam" id="PF21974"/>
    </source>
</evidence>
<evidence type="ECO:0000256" key="5">
    <source>
        <dbReference type="ARBA" id="ARBA00016034"/>
    </source>
</evidence>
<dbReference type="Gene3D" id="3.30.470.30">
    <property type="entry name" value="DNA ligase/mRNA capping enzyme"/>
    <property type="match status" value="1"/>
</dbReference>
<dbReference type="GO" id="GO:0005634">
    <property type="term" value="C:nucleus"/>
    <property type="evidence" value="ECO:0007669"/>
    <property type="project" value="UniProtKB-SubCell"/>
</dbReference>
<dbReference type="RefSeq" id="XP_026758903.1">
    <property type="nucleotide sequence ID" value="XM_026903102.3"/>
</dbReference>
<organism evidence="13 14">
    <name type="scientific">Galleria mellonella</name>
    <name type="common">Greater wax moth</name>
    <dbReference type="NCBI Taxonomy" id="7137"/>
    <lineage>
        <taxon>Eukaryota</taxon>
        <taxon>Metazoa</taxon>
        <taxon>Ecdysozoa</taxon>
        <taxon>Arthropoda</taxon>
        <taxon>Hexapoda</taxon>
        <taxon>Insecta</taxon>
        <taxon>Pterygota</taxon>
        <taxon>Neoptera</taxon>
        <taxon>Endopterygota</taxon>
        <taxon>Lepidoptera</taxon>
        <taxon>Glossata</taxon>
        <taxon>Ditrysia</taxon>
        <taxon>Pyraloidea</taxon>
        <taxon>Pyralidae</taxon>
        <taxon>Galleriinae</taxon>
        <taxon>Galleria</taxon>
    </lineage>
</organism>
<dbReference type="OrthoDB" id="10003593at2759"/>
<name>A0A6J1WSZ1_GALME</name>
<proteinExistence type="inferred from homology"/>
<dbReference type="AlphaFoldDB" id="A0A6J1WSZ1"/>
<dbReference type="FunCoup" id="A0A6J1WSZ1">
    <property type="interactions" value="744"/>
</dbReference>